<dbReference type="Proteomes" id="UP000028623">
    <property type="component" value="Unassembled WGS sequence"/>
</dbReference>
<dbReference type="HAMAP" id="MF_01328_B">
    <property type="entry name" value="Ribosomal_uL4_B"/>
    <property type="match status" value="1"/>
</dbReference>
<dbReference type="RefSeq" id="WP_034973049.1">
    <property type="nucleotide sequence ID" value="NZ_FOFI01000002.1"/>
</dbReference>
<comment type="function">
    <text evidence="5">Forms part of the polypeptide exit tunnel.</text>
</comment>
<keyword evidence="5" id="KW-0694">RNA-binding</keyword>
<evidence type="ECO:0000256" key="4">
    <source>
        <dbReference type="ARBA" id="ARBA00035244"/>
    </source>
</evidence>
<comment type="similarity">
    <text evidence="1 5">Belongs to the universal ribosomal protein uL4 family.</text>
</comment>
<accession>A0A085BLF9</accession>
<comment type="caution">
    <text evidence="7">The sequence shown here is derived from an EMBL/GenBank/DDBJ whole genome shotgun (WGS) entry which is preliminary data.</text>
</comment>
<dbReference type="SUPFAM" id="SSF52166">
    <property type="entry name" value="Ribosomal protein L4"/>
    <property type="match status" value="1"/>
</dbReference>
<comment type="function">
    <text evidence="5">One of the primary rRNA binding proteins, this protein initially binds near the 5'-end of the 23S rRNA. It is important during the early stages of 50S assembly. It makes multiple contacts with different domains of the 23S rRNA in the assembled 50S subunit and ribosome.</text>
</comment>
<dbReference type="EMBL" id="JPLY01000001">
    <property type="protein sequence ID" value="KFC23304.1"/>
    <property type="molecule type" value="Genomic_DNA"/>
</dbReference>
<gene>
    <name evidence="5" type="primary">rplD</name>
    <name evidence="7" type="ORF">IO89_01555</name>
</gene>
<evidence type="ECO:0000256" key="2">
    <source>
        <dbReference type="ARBA" id="ARBA00022980"/>
    </source>
</evidence>
<dbReference type="STRING" id="421072.SAMN04488097_1271"/>
<dbReference type="InterPro" id="IPR002136">
    <property type="entry name" value="Ribosomal_uL4"/>
</dbReference>
<evidence type="ECO:0000256" key="5">
    <source>
        <dbReference type="HAMAP-Rule" id="MF_01328"/>
    </source>
</evidence>
<dbReference type="GO" id="GO:0003735">
    <property type="term" value="F:structural constituent of ribosome"/>
    <property type="evidence" value="ECO:0007669"/>
    <property type="project" value="InterPro"/>
</dbReference>
<evidence type="ECO:0000256" key="6">
    <source>
        <dbReference type="SAM" id="MobiDB-lite"/>
    </source>
</evidence>
<comment type="subunit">
    <text evidence="5">Part of the 50S ribosomal subunit.</text>
</comment>
<dbReference type="Pfam" id="PF00573">
    <property type="entry name" value="Ribosomal_L4"/>
    <property type="match status" value="1"/>
</dbReference>
<keyword evidence="8" id="KW-1185">Reference proteome</keyword>
<dbReference type="GO" id="GO:0019843">
    <property type="term" value="F:rRNA binding"/>
    <property type="evidence" value="ECO:0007669"/>
    <property type="project" value="UniProtKB-UniRule"/>
</dbReference>
<feature type="region of interest" description="Disordered" evidence="6">
    <location>
        <begin position="45"/>
        <end position="95"/>
    </location>
</feature>
<dbReference type="GO" id="GO:1990904">
    <property type="term" value="C:ribonucleoprotein complex"/>
    <property type="evidence" value="ECO:0007669"/>
    <property type="project" value="UniProtKB-KW"/>
</dbReference>
<dbReference type="PANTHER" id="PTHR10746">
    <property type="entry name" value="50S RIBOSOMAL PROTEIN L4"/>
    <property type="match status" value="1"/>
</dbReference>
<sequence>MELVVLNTSGKETGRKVTLDETVFGIEPNQHAVYLEVKQYLAAQRQGTHKSKERSEITGSTRKLKKQKGSGSARYGDIKSPTFKGGGRVFGPKPRDYRFKLNKSLKRLAKKSVLSQKLKDNSVRVLESFSFDAPKTKEFITLLDALTLTGKKSLFVLPESNKNVYLSSRNLPKTRVLTYNEISSYDLINAGEIIFLEDAVEKFQENLKK</sequence>
<protein>
    <recommendedName>
        <fullName evidence="4 5">Large ribosomal subunit protein uL4</fullName>
    </recommendedName>
</protein>
<dbReference type="Gene3D" id="3.40.1370.10">
    <property type="match status" value="1"/>
</dbReference>
<evidence type="ECO:0000313" key="7">
    <source>
        <dbReference type="EMBL" id="KFC23304.1"/>
    </source>
</evidence>
<keyword evidence="5" id="KW-0699">rRNA-binding</keyword>
<dbReference type="NCBIfam" id="TIGR03953">
    <property type="entry name" value="rplD_bact"/>
    <property type="match status" value="1"/>
</dbReference>
<reference evidence="7 8" key="1">
    <citation type="submission" date="2014-07" db="EMBL/GenBank/DDBJ databases">
        <title>Epilithonimonas lactis LMG 22401 Genome.</title>
        <authorList>
            <person name="Pipes S.E."/>
            <person name="Stropko S.J."/>
        </authorList>
    </citation>
    <scope>NUCLEOTIDE SEQUENCE [LARGE SCALE GENOMIC DNA]</scope>
    <source>
        <strain evidence="7 8">LMG 24401</strain>
    </source>
</reference>
<dbReference type="GO" id="GO:0006412">
    <property type="term" value="P:translation"/>
    <property type="evidence" value="ECO:0007669"/>
    <property type="project" value="UniProtKB-UniRule"/>
</dbReference>
<proteinExistence type="inferred from homology"/>
<dbReference type="InterPro" id="IPR023574">
    <property type="entry name" value="Ribosomal_uL4_dom_sf"/>
</dbReference>
<keyword evidence="2 5" id="KW-0689">Ribosomal protein</keyword>
<dbReference type="AlphaFoldDB" id="A0A085BLF9"/>
<dbReference type="PANTHER" id="PTHR10746:SF6">
    <property type="entry name" value="LARGE RIBOSOMAL SUBUNIT PROTEIN UL4M"/>
    <property type="match status" value="1"/>
</dbReference>
<evidence type="ECO:0000256" key="3">
    <source>
        <dbReference type="ARBA" id="ARBA00023274"/>
    </source>
</evidence>
<dbReference type="eggNOG" id="COG0088">
    <property type="taxonomic scope" value="Bacteria"/>
</dbReference>
<dbReference type="GO" id="GO:0005840">
    <property type="term" value="C:ribosome"/>
    <property type="evidence" value="ECO:0007669"/>
    <property type="project" value="UniProtKB-KW"/>
</dbReference>
<name>A0A085BLF9_9FLAO</name>
<dbReference type="InterPro" id="IPR013005">
    <property type="entry name" value="Ribosomal_uL4-like"/>
</dbReference>
<keyword evidence="3 5" id="KW-0687">Ribonucleoprotein</keyword>
<evidence type="ECO:0000313" key="8">
    <source>
        <dbReference type="Proteomes" id="UP000028623"/>
    </source>
</evidence>
<organism evidence="7 8">
    <name type="scientific">Epilithonimonas lactis</name>
    <dbReference type="NCBI Taxonomy" id="421072"/>
    <lineage>
        <taxon>Bacteria</taxon>
        <taxon>Pseudomonadati</taxon>
        <taxon>Bacteroidota</taxon>
        <taxon>Flavobacteriia</taxon>
        <taxon>Flavobacteriales</taxon>
        <taxon>Weeksellaceae</taxon>
        <taxon>Chryseobacterium group</taxon>
        <taxon>Epilithonimonas</taxon>
    </lineage>
</organism>
<evidence type="ECO:0000256" key="1">
    <source>
        <dbReference type="ARBA" id="ARBA00010528"/>
    </source>
</evidence>
<dbReference type="OrthoDB" id="9803201at2"/>